<reference evidence="1 2" key="1">
    <citation type="submission" date="2024-04" db="EMBL/GenBank/DDBJ databases">
        <title>Complete genome sequence of Nguyenibacter vanlangesis HBCM-1154, a strain capable of nitrogen fixation, IAA production, and phosphorus solubilization isolated from sugarcane soil.</title>
        <authorList>
            <person name="MY HANH P."/>
        </authorList>
    </citation>
    <scope>NUCLEOTIDE SEQUENCE [LARGE SCALE GENOMIC DNA]</scope>
    <source>
        <strain evidence="1 2">HBCM 1154</strain>
    </source>
</reference>
<dbReference type="RefSeq" id="WP_342627532.1">
    <property type="nucleotide sequence ID" value="NZ_CP152276.1"/>
</dbReference>
<gene>
    <name evidence="1" type="ORF">AAC691_15370</name>
</gene>
<evidence type="ECO:0000313" key="2">
    <source>
        <dbReference type="Proteomes" id="UP001449795"/>
    </source>
</evidence>
<keyword evidence="2" id="KW-1185">Reference proteome</keyword>
<evidence type="ECO:0000313" key="1">
    <source>
        <dbReference type="EMBL" id="XAE41655.1"/>
    </source>
</evidence>
<accession>A0ABZ3D1V2</accession>
<dbReference type="Proteomes" id="UP001449795">
    <property type="component" value="Chromosome"/>
</dbReference>
<name>A0ABZ3D1V2_9PROT</name>
<organism evidence="1 2">
    <name type="scientific">Nguyenibacter vanlangensis</name>
    <dbReference type="NCBI Taxonomy" id="1216886"/>
    <lineage>
        <taxon>Bacteria</taxon>
        <taxon>Pseudomonadati</taxon>
        <taxon>Pseudomonadota</taxon>
        <taxon>Alphaproteobacteria</taxon>
        <taxon>Acetobacterales</taxon>
        <taxon>Acetobacteraceae</taxon>
        <taxon>Nguyenibacter</taxon>
    </lineage>
</organism>
<dbReference type="EMBL" id="CP152276">
    <property type="protein sequence ID" value="XAE41655.1"/>
    <property type="molecule type" value="Genomic_DNA"/>
</dbReference>
<proteinExistence type="predicted"/>
<sequence length="60" mass="6467">MTTNTLKIGAKVKASAVNVENYVKGEIVAIETKARGAWYTIKRDIDGVLFKTRAAKIAAA</sequence>
<protein>
    <submittedName>
        <fullName evidence="1">Uncharacterized protein</fullName>
    </submittedName>
</protein>